<sequence>MPATTAALSEYYRHDGVRITHDPYAPGMAEKYGMPGKTDNEGFDPYADTVGPGIYGGIVKRDENGQIVIGRQYQNHNPRPGPVYAGGGYTPINEALRKGPAALKPLLDKYPDLVNDISTGGSTFRPSSECSPSEFSAPGTRIEWKAVPVTELLPSEVSKAIRRIASQTGGIYDQFSDWERAWDLVASNRSYAAGPASRLGAFEVHLVQSTWSPKLCAGKLEGDQSHNGPAVSGSWGILCSACAHRAEGHQVAGAALRTDTQEQHTLLHSKLWTRHWPDFWSVLGKIGALVIQEAPAVQRPVLLKPISFAKKQCRELRPCSFTSQQMMIGSGFPDRRPAIEQELSELIAQHFSSCSCGQWKIVGERSKVFVEEALQEHGVSSPCTVTLLWGQNGSPYKSDLDLMTWVDGTQLFYSNKQVGNCKLDFDTHAREGDFRKDPAENLSLGQTGTFVIQVTNFNDRDYADIPFKVLVRRSGQVSEAEIYDRVWKQGRQKEDPIEVCTVTVSEEDLKVKDIRLQRVQTCDYALSKCSCGHKLELHRVTRILQNHGFEGQDFENFAAELRDEWDGRDLRAFIGHFVERLQGPERESYKQREEVAQQRFLEIRDACIGEEYRIRQDYAKEFDKGQVEAEKIYAQLCLSLVRKVPEHNLDLSRLQSGEASAQEANEKLMAAIQLNEERKRKLSSWLDEVNSWRSPADVFDAILQQRPDIHRLLSGDEAAEEDALDAEITRFGVKIEEASRKYDKSDIYQSQIHQLTEKFDAQLADYVHSLGLGRDNQHATEYLIKRGALVETMDTYGMTPLHRMASNNLPVGAKALLEAKADPNNRGQARASPMEIAKDSRAREVMAVIAEYMSKPQPVFSQLRVSNSGVASVNAIYIERDPKVIPVGFSLTCSEQRWDAEKMWLQLSDQKTAWYEAENAGKASMEYSLLMAVARFAHWDVKVLQERVEPEKPKEKKGKEGKGKERKGRERKGKEGKGRERKGKEGTGRERKGQEGTGRERKGKEG</sequence>
<name>A0A9P1BKG5_9DINO</name>
<keyword evidence="4" id="KW-1185">Reference proteome</keyword>
<organism evidence="2">
    <name type="scientific">Cladocopium goreaui</name>
    <dbReference type="NCBI Taxonomy" id="2562237"/>
    <lineage>
        <taxon>Eukaryota</taxon>
        <taxon>Sar</taxon>
        <taxon>Alveolata</taxon>
        <taxon>Dinophyceae</taxon>
        <taxon>Suessiales</taxon>
        <taxon>Symbiodiniaceae</taxon>
        <taxon>Cladocopium</taxon>
    </lineage>
</organism>
<gene>
    <name evidence="2" type="ORF">C1SCF055_LOCUS2739</name>
</gene>
<dbReference type="EMBL" id="CAMXCT010000127">
    <property type="protein sequence ID" value="CAI3974325.1"/>
    <property type="molecule type" value="Genomic_DNA"/>
</dbReference>
<evidence type="ECO:0000313" key="2">
    <source>
        <dbReference type="EMBL" id="CAI3974325.1"/>
    </source>
</evidence>
<evidence type="ECO:0000313" key="4">
    <source>
        <dbReference type="Proteomes" id="UP001152797"/>
    </source>
</evidence>
<evidence type="ECO:0000256" key="1">
    <source>
        <dbReference type="SAM" id="MobiDB-lite"/>
    </source>
</evidence>
<dbReference type="InterPro" id="IPR036770">
    <property type="entry name" value="Ankyrin_rpt-contain_sf"/>
</dbReference>
<dbReference type="Gene3D" id="1.25.40.20">
    <property type="entry name" value="Ankyrin repeat-containing domain"/>
    <property type="match status" value="1"/>
</dbReference>
<reference evidence="3" key="2">
    <citation type="submission" date="2024-04" db="EMBL/GenBank/DDBJ databases">
        <authorList>
            <person name="Chen Y."/>
            <person name="Shah S."/>
            <person name="Dougan E. K."/>
            <person name="Thang M."/>
            <person name="Chan C."/>
        </authorList>
    </citation>
    <scope>NUCLEOTIDE SEQUENCE [LARGE SCALE GENOMIC DNA]</scope>
</reference>
<dbReference type="OrthoDB" id="1577640at2759"/>
<dbReference type="SUPFAM" id="SSF48403">
    <property type="entry name" value="Ankyrin repeat"/>
    <property type="match status" value="1"/>
</dbReference>
<comment type="caution">
    <text evidence="2">The sequence shown here is derived from an EMBL/GenBank/DDBJ whole genome shotgun (WGS) entry which is preliminary data.</text>
</comment>
<dbReference type="PANTHER" id="PTHR35001:SF3">
    <property type="entry name" value="RIBOSOME-BINDING PROTEIN 1"/>
    <property type="match status" value="1"/>
</dbReference>
<protein>
    <submittedName>
        <fullName evidence="2">Uncharacterized protein</fullName>
    </submittedName>
</protein>
<accession>A0A9P1BKG5</accession>
<dbReference type="PANTHER" id="PTHR35001">
    <property type="entry name" value="COLLAGEN IV NC1 DOMAIN-CONTAINING PROTEIN"/>
    <property type="match status" value="1"/>
</dbReference>
<feature type="compositionally biased region" description="Basic and acidic residues" evidence="1">
    <location>
        <begin position="972"/>
        <end position="1006"/>
    </location>
</feature>
<feature type="region of interest" description="Disordered" evidence="1">
    <location>
        <begin position="949"/>
        <end position="1006"/>
    </location>
</feature>
<dbReference type="EMBL" id="CAMXCT030000127">
    <property type="protein sequence ID" value="CAL4761637.1"/>
    <property type="molecule type" value="Genomic_DNA"/>
</dbReference>
<proteinExistence type="predicted"/>
<reference evidence="2" key="1">
    <citation type="submission" date="2022-10" db="EMBL/GenBank/DDBJ databases">
        <authorList>
            <person name="Chen Y."/>
            <person name="Dougan E. K."/>
            <person name="Chan C."/>
            <person name="Rhodes N."/>
            <person name="Thang M."/>
        </authorList>
    </citation>
    <scope>NUCLEOTIDE SEQUENCE</scope>
</reference>
<dbReference type="Proteomes" id="UP001152797">
    <property type="component" value="Unassembled WGS sequence"/>
</dbReference>
<feature type="compositionally biased region" description="Basic and acidic residues" evidence="1">
    <location>
        <begin position="949"/>
        <end position="963"/>
    </location>
</feature>
<dbReference type="EMBL" id="CAMXCT020000127">
    <property type="protein sequence ID" value="CAL1127700.1"/>
    <property type="molecule type" value="Genomic_DNA"/>
</dbReference>
<evidence type="ECO:0000313" key="3">
    <source>
        <dbReference type="EMBL" id="CAL1127700.1"/>
    </source>
</evidence>
<dbReference type="AlphaFoldDB" id="A0A9P1BKG5"/>